<dbReference type="GO" id="GO:0005524">
    <property type="term" value="F:ATP binding"/>
    <property type="evidence" value="ECO:0007669"/>
    <property type="project" value="InterPro"/>
</dbReference>
<comment type="similarity">
    <text evidence="12">Belongs to the ribonucleoside diphosphate reductase large chain family.</text>
</comment>
<evidence type="ECO:0000313" key="15">
    <source>
        <dbReference type="Proteomes" id="UP000763484"/>
    </source>
</evidence>
<dbReference type="InterPro" id="IPR036844">
    <property type="entry name" value="Hint_dom_sf"/>
</dbReference>
<evidence type="ECO:0000256" key="1">
    <source>
        <dbReference type="ARBA" id="ARBA00001922"/>
    </source>
</evidence>
<dbReference type="Pfam" id="PF14890">
    <property type="entry name" value="Intein_splicing"/>
    <property type="match status" value="1"/>
</dbReference>
<dbReference type="PROSITE" id="PS50817">
    <property type="entry name" value="INTEIN_N_TER"/>
    <property type="match status" value="1"/>
</dbReference>
<evidence type="ECO:0000256" key="2">
    <source>
        <dbReference type="ARBA" id="ARBA00007405"/>
    </source>
</evidence>
<dbReference type="Pfam" id="PF14528">
    <property type="entry name" value="LAGLIDADG_3"/>
    <property type="match status" value="1"/>
</dbReference>
<dbReference type="Gene3D" id="3.10.28.10">
    <property type="entry name" value="Homing endonucleases"/>
    <property type="match status" value="1"/>
</dbReference>
<evidence type="ECO:0000259" key="13">
    <source>
        <dbReference type="PROSITE" id="PS50819"/>
    </source>
</evidence>
<evidence type="ECO:0000256" key="8">
    <source>
        <dbReference type="ARBA" id="ARBA00023002"/>
    </source>
</evidence>
<dbReference type="GO" id="GO:0031419">
    <property type="term" value="F:cobalamin binding"/>
    <property type="evidence" value="ECO:0007669"/>
    <property type="project" value="UniProtKB-KW"/>
</dbReference>
<keyword evidence="6" id="KW-0068">Autocatalytic cleavage</keyword>
<dbReference type="Gene3D" id="1.10.10.10">
    <property type="entry name" value="Winged helix-like DNA-binding domain superfamily/Winged helix DNA-binding domain"/>
    <property type="match status" value="1"/>
</dbReference>
<comment type="caution">
    <text evidence="14">The sequence shown here is derived from an EMBL/GenBank/DDBJ whole genome shotgun (WGS) entry which is preliminary data.</text>
</comment>
<evidence type="ECO:0000256" key="6">
    <source>
        <dbReference type="ARBA" id="ARBA00022813"/>
    </source>
</evidence>
<dbReference type="SUPFAM" id="SSF46785">
    <property type="entry name" value="Winged helix' DNA-binding domain"/>
    <property type="match status" value="1"/>
</dbReference>
<dbReference type="InterPro" id="IPR003587">
    <property type="entry name" value="Hint_dom_N"/>
</dbReference>
<dbReference type="GO" id="GO:0004748">
    <property type="term" value="F:ribonucleoside-diphosphate reductase activity, thioredoxin disulfide as acceptor"/>
    <property type="evidence" value="ECO:0007669"/>
    <property type="project" value="UniProtKB-EC"/>
</dbReference>
<reference evidence="14 15" key="1">
    <citation type="submission" date="2020-09" db="EMBL/GenBank/DDBJ databases">
        <title>Genomic characterization of a novel Parvarchaeota family in acid mine drainage sediments.</title>
        <authorList>
            <person name="Luo Z.-H."/>
        </authorList>
    </citation>
    <scope>NUCLEOTIDE SEQUENCE [LARGE SCALE GENOMIC DNA]</scope>
    <source>
        <strain evidence="14">TL1-5_bins.178</strain>
    </source>
</reference>
<dbReference type="SUPFAM" id="SSF51998">
    <property type="entry name" value="PFL-like glycyl radical enzymes"/>
    <property type="match status" value="1"/>
</dbReference>
<dbReference type="SUPFAM" id="SSF51294">
    <property type="entry name" value="Hedgehog/intein (Hint) domain"/>
    <property type="match status" value="1"/>
</dbReference>
<keyword evidence="8 12" id="KW-0560">Oxidoreductase</keyword>
<dbReference type="PROSITE" id="PS50819">
    <property type="entry name" value="INTEIN_ENDONUCLEASE"/>
    <property type="match status" value="1"/>
</dbReference>
<dbReference type="Pfam" id="PF02867">
    <property type="entry name" value="Ribonuc_red_lgC"/>
    <property type="match status" value="1"/>
</dbReference>
<evidence type="ECO:0000256" key="5">
    <source>
        <dbReference type="ARBA" id="ARBA00022741"/>
    </source>
</evidence>
<dbReference type="PROSITE" id="PS50818">
    <property type="entry name" value="INTEIN_C_TER"/>
    <property type="match status" value="1"/>
</dbReference>
<evidence type="ECO:0000256" key="3">
    <source>
        <dbReference type="ARBA" id="ARBA00022628"/>
    </source>
</evidence>
<dbReference type="PANTHER" id="PTHR43371:SF1">
    <property type="entry name" value="RIBONUCLEOSIDE-DIPHOSPHATE REDUCTASE"/>
    <property type="match status" value="1"/>
</dbReference>
<keyword evidence="9" id="KW-0170">Cobalt</keyword>
<dbReference type="InterPro" id="IPR004860">
    <property type="entry name" value="LAGLIDADG_dom"/>
</dbReference>
<dbReference type="EMBL" id="JADFAQ010000014">
    <property type="protein sequence ID" value="MBE5727908.1"/>
    <property type="molecule type" value="Genomic_DNA"/>
</dbReference>
<name>A0A8T3V0F8_9ARCH</name>
<dbReference type="Proteomes" id="UP000763484">
    <property type="component" value="Unassembled WGS sequence"/>
</dbReference>
<dbReference type="InterPro" id="IPR030934">
    <property type="entry name" value="Intein_C"/>
</dbReference>
<dbReference type="Pfam" id="PF12637">
    <property type="entry name" value="TSCPD"/>
    <property type="match status" value="1"/>
</dbReference>
<keyword evidence="4" id="KW-0237">DNA synthesis</keyword>
<evidence type="ECO:0000256" key="12">
    <source>
        <dbReference type="RuleBase" id="RU003410"/>
    </source>
</evidence>
<dbReference type="SUPFAM" id="SSF55608">
    <property type="entry name" value="Homing endonucleases"/>
    <property type="match status" value="1"/>
</dbReference>
<dbReference type="InterPro" id="IPR006142">
    <property type="entry name" value="INTEIN"/>
</dbReference>
<comment type="similarity">
    <text evidence="2">Belongs to the ribonucleoside diphosphate reductase class-2 family.</text>
</comment>
<dbReference type="PRINTS" id="PR00379">
    <property type="entry name" value="INTEIN"/>
</dbReference>
<keyword evidence="5" id="KW-0547">Nucleotide-binding</keyword>
<dbReference type="InterPro" id="IPR006141">
    <property type="entry name" value="Intein_N"/>
</dbReference>
<dbReference type="GO" id="GO:0071897">
    <property type="term" value="P:DNA biosynthetic process"/>
    <property type="evidence" value="ECO:0007669"/>
    <property type="project" value="UniProtKB-KW"/>
</dbReference>
<dbReference type="InterPro" id="IPR027434">
    <property type="entry name" value="Homing_endonucl"/>
</dbReference>
<dbReference type="SUPFAM" id="SSF48168">
    <property type="entry name" value="R1 subunit of ribonucleotide reductase, N-terminal domain"/>
    <property type="match status" value="1"/>
</dbReference>
<comment type="function">
    <text evidence="10">Catalyzes the reduction of ribonucleotides to deoxyribonucleotides. May function to provide a pool of deoxyribonucleotide precursors for DNA repair during oxygen limitation and/or for immediate growth after restoration of oxygen.</text>
</comment>
<organism evidence="14 15">
    <name type="scientific">Candidatus Acidifodinimicrobium mancum</name>
    <dbReference type="NCBI Taxonomy" id="2898728"/>
    <lineage>
        <taxon>Archaea</taxon>
        <taxon>Candidatus Parvarchaeota</taxon>
        <taxon>Candidatus Acidifodinimicrobiaceae</taxon>
        <taxon>Candidatus Acidifodinimicrobium</taxon>
    </lineage>
</organism>
<protein>
    <recommendedName>
        <fullName evidence="12">Ribonucleoside-diphosphate reductase</fullName>
        <ecNumber evidence="12">1.17.4.1</ecNumber>
    </recommendedName>
</protein>
<evidence type="ECO:0000256" key="7">
    <source>
        <dbReference type="ARBA" id="ARBA00023000"/>
    </source>
</evidence>
<evidence type="ECO:0000256" key="9">
    <source>
        <dbReference type="ARBA" id="ARBA00023285"/>
    </source>
</evidence>
<dbReference type="PANTHER" id="PTHR43371">
    <property type="entry name" value="VITAMIN B12-DEPENDENT RIBONUCLEOTIDE REDUCTASE"/>
    <property type="match status" value="1"/>
</dbReference>
<dbReference type="AlphaFoldDB" id="A0A8T3V0F8"/>
<dbReference type="InterPro" id="IPR036388">
    <property type="entry name" value="WH-like_DNA-bd_sf"/>
</dbReference>
<dbReference type="InterPro" id="IPR036390">
    <property type="entry name" value="WH_DNA-bd_sf"/>
</dbReference>
<dbReference type="InterPro" id="IPR013509">
    <property type="entry name" value="RNR_lsu_N"/>
</dbReference>
<gene>
    <name evidence="14" type="ORF">IHE50_00615</name>
</gene>
<keyword evidence="3" id="KW-0846">Cobalamin</keyword>
<dbReference type="InterPro" id="IPR000788">
    <property type="entry name" value="RNR_lg_C"/>
</dbReference>
<dbReference type="SMART" id="SM00306">
    <property type="entry name" value="HintN"/>
    <property type="match status" value="1"/>
</dbReference>
<proteinExistence type="inferred from homology"/>
<dbReference type="InterPro" id="IPR003586">
    <property type="entry name" value="Hint_dom_C"/>
</dbReference>
<dbReference type="GO" id="GO:0004519">
    <property type="term" value="F:endonuclease activity"/>
    <property type="evidence" value="ECO:0007669"/>
    <property type="project" value="InterPro"/>
</dbReference>
<evidence type="ECO:0000256" key="10">
    <source>
        <dbReference type="ARBA" id="ARBA00025437"/>
    </source>
</evidence>
<dbReference type="EC" id="1.17.4.1" evidence="12"/>
<dbReference type="NCBIfam" id="TIGR01443">
    <property type="entry name" value="intein_Cterm"/>
    <property type="match status" value="1"/>
</dbReference>
<dbReference type="Pfam" id="PF00317">
    <property type="entry name" value="Ribonuc_red_lgN"/>
    <property type="match status" value="1"/>
</dbReference>
<comment type="cofactor">
    <cofactor evidence="1">
        <name>adenosylcob(III)alamin</name>
        <dbReference type="ChEBI" id="CHEBI:18408"/>
    </cofactor>
</comment>
<dbReference type="Gene3D" id="3.20.70.20">
    <property type="match status" value="2"/>
</dbReference>
<keyword evidence="12" id="KW-0215">Deoxyribonucleotide synthesis</keyword>
<dbReference type="GO" id="GO:0009263">
    <property type="term" value="P:deoxyribonucleotide biosynthetic process"/>
    <property type="evidence" value="ECO:0007669"/>
    <property type="project" value="UniProtKB-KW"/>
</dbReference>
<feature type="domain" description="DOD-type homing endonuclease" evidence="13">
    <location>
        <begin position="488"/>
        <end position="632"/>
    </location>
</feature>
<keyword evidence="7" id="KW-0651">Protein splicing</keyword>
<comment type="catalytic activity">
    <reaction evidence="11 12">
        <text>a 2'-deoxyribonucleoside 5'-diphosphate + [thioredoxin]-disulfide + H2O = a ribonucleoside 5'-diphosphate + [thioredoxin]-dithiol</text>
        <dbReference type="Rhea" id="RHEA:23252"/>
        <dbReference type="Rhea" id="RHEA-COMP:10698"/>
        <dbReference type="Rhea" id="RHEA-COMP:10700"/>
        <dbReference type="ChEBI" id="CHEBI:15377"/>
        <dbReference type="ChEBI" id="CHEBI:29950"/>
        <dbReference type="ChEBI" id="CHEBI:50058"/>
        <dbReference type="ChEBI" id="CHEBI:57930"/>
        <dbReference type="ChEBI" id="CHEBI:73316"/>
        <dbReference type="EC" id="1.17.4.1"/>
    </reaction>
</comment>
<evidence type="ECO:0000256" key="4">
    <source>
        <dbReference type="ARBA" id="ARBA00022634"/>
    </source>
</evidence>
<dbReference type="InterPro" id="IPR024434">
    <property type="entry name" value="TSCPD_dom"/>
</dbReference>
<evidence type="ECO:0000313" key="14">
    <source>
        <dbReference type="EMBL" id="MBE5727908.1"/>
    </source>
</evidence>
<dbReference type="GO" id="GO:0016539">
    <property type="term" value="P:intein-mediated protein splicing"/>
    <property type="evidence" value="ECO:0007669"/>
    <property type="project" value="InterPro"/>
</dbReference>
<dbReference type="InterPro" id="IPR050862">
    <property type="entry name" value="RdRp_reductase_class-2"/>
</dbReference>
<sequence>MIELPKETLDFFNGDELRARIFYEKYSLSDENGNRLEKTPVEMWRRIASALASVEKSEDKKKKFEEEFYWLLEDFKFVPGGRILFGAGSIHKATLLNCYYLPIKEDSLEGIFTTAKEMARTYAYGGGVGIDISVLRPEGAPVHNAARFSTGAVSFMELFSVTTGTIGQTGRRGALMITIDVSHPDIEDFIEVKKDKKSVRYANISVKVSDDFMKAVTEDKPFKLHFKNDKVEFNREVKARDLWKRIIENALATGDPGVMFWDRMKKESPTEYDDKMAIKGTNPCLLGDTFLQTEYGLTQIAKLEMRQNFLAADTKDKTTVKKVWITGTKDVYKFETSMGYFLKATSNHNVMSREGEDINPTEKLIISHLSGERYTTMRKLANLTGLSNTTLSRRINILSKKSLISIHENKYGGYFIRPLPEAEKINKFYWKEIGDLRVGDKLLMSVKEGVFPTDYLRMPKFEQVEAVNGHKRKVFHFPEIINEDVGGLLGWIVTDGTSVPYNRKDSRLLGSEKTIEIIATNKDEDDDIKKLFTKVFGVKPSGGKFRKSKRVKDWRVSGQNLDGFIRYFRLDRYHDIIEVPSQILSSPKSVVASFIKRAFQGDGSCVYDRVTIDSISDKFIFTLQQLLLKFGIISSVKTVKRVAPRKDIYVLDITDLKSLERFRDNICFVSRDKKEALNKLISRMKKMLGRGNTQFSSKYRWIDDTHIEVELIGKSYLGKFPVYDCETSTHSFVANGFVVHNCSEQPLENYGACDLGALNLSYFVKNKFEKNAEVDWNTLERTIRLGVRFLDNVLDYSYDKHALKEQAEETVYARRIGLGFMGLADMLIGMGLKYDSDESIKFVDSLMKRITEIAYDESVNLAVEKGSFPAFVAEKHVSRDFVSRLDKKLVDRIKKQGLRNSCILTVAPTGSISTMTGVSGGVEPIFALSYTRRSESLSEESFDVLDPFVKEYMDRFGIKSVKDLPGIFVTAHGIDPLFRVKMQATIQKHIDSSISSTVNLPSSASYEVVDKIYRYAWESGCKSITVYREGSKEDILKSKDEDNDSLNRVEEKRLSGANKLNRPYMLHGTTMKLPIAEGSLYITMNKDDDHIEEIFISLGRSGESEKAYTEAIGRLISIYLQEGGDVDRIIKTLKGIKGGSSTWFNGMQIFSVPDAVSKALEMEEKGINISKVGNLHTVISPGAAKNDGFSVCPACGQKTLVFENGCYICKNCGYTKCE</sequence>
<dbReference type="SMART" id="SM00305">
    <property type="entry name" value="HintC"/>
    <property type="match status" value="1"/>
</dbReference>
<dbReference type="InterPro" id="IPR004042">
    <property type="entry name" value="Intein_endonuc_central"/>
</dbReference>
<accession>A0A8T3V0F8</accession>
<evidence type="ECO:0000256" key="11">
    <source>
        <dbReference type="ARBA" id="ARBA00047754"/>
    </source>
</evidence>
<dbReference type="InterPro" id="IPR008926">
    <property type="entry name" value="RNR_R1-su_N"/>
</dbReference>
<comment type="function">
    <text evidence="12">Provides the precursors necessary for DNA synthesis. Catalyzes the biosynthesis of deoxyribonucleotides from the corresponding ribonucleotides.</text>
</comment>